<dbReference type="InterPro" id="IPR033756">
    <property type="entry name" value="YlxH/NBP35"/>
</dbReference>
<reference evidence="5" key="1">
    <citation type="submission" date="2016-10" db="EMBL/GenBank/DDBJ databases">
        <authorList>
            <person name="de Groot N.N."/>
        </authorList>
    </citation>
    <scope>NUCLEOTIDE SEQUENCE [LARGE SCALE GENOMIC DNA]</scope>
    <source>
        <strain evidence="5">CGMCC 1.10697</strain>
    </source>
</reference>
<evidence type="ECO:0000313" key="5">
    <source>
        <dbReference type="EMBL" id="SFA95543.1"/>
    </source>
</evidence>
<dbReference type="Gene3D" id="3.40.50.300">
    <property type="entry name" value="P-loop containing nucleotide triphosphate hydrolases"/>
    <property type="match status" value="1"/>
</dbReference>
<organism evidence="5 6">
    <name type="scientific">Nocardioides alpinus</name>
    <dbReference type="NCBI Taxonomy" id="748909"/>
    <lineage>
        <taxon>Bacteria</taxon>
        <taxon>Bacillati</taxon>
        <taxon>Actinomycetota</taxon>
        <taxon>Actinomycetes</taxon>
        <taxon>Propionibacteriales</taxon>
        <taxon>Nocardioidaceae</taxon>
        <taxon>Nocardioides</taxon>
    </lineage>
</organism>
<protein>
    <submittedName>
        <fullName evidence="5">Pilus assembly protein CpaE</fullName>
    </submittedName>
</protein>
<dbReference type="Proteomes" id="UP000233565">
    <property type="component" value="Unassembled WGS sequence"/>
</dbReference>
<gene>
    <name evidence="4" type="ORF">CXG46_00615</name>
    <name evidence="5" type="ORF">SAMN05192575_102114</name>
</gene>
<dbReference type="Pfam" id="PF10609">
    <property type="entry name" value="ParA"/>
    <property type="match status" value="1"/>
</dbReference>
<dbReference type="InterPro" id="IPR027417">
    <property type="entry name" value="P-loop_NTPase"/>
</dbReference>
<evidence type="ECO:0000256" key="2">
    <source>
        <dbReference type="ARBA" id="ARBA00022840"/>
    </source>
</evidence>
<dbReference type="GO" id="GO:0016887">
    <property type="term" value="F:ATP hydrolysis activity"/>
    <property type="evidence" value="ECO:0007669"/>
    <property type="project" value="TreeGrafter"/>
</dbReference>
<dbReference type="STRING" id="748909.SAMN05192575_102114"/>
<dbReference type="EMBL" id="FOKC01000002">
    <property type="protein sequence ID" value="SFA95543.1"/>
    <property type="molecule type" value="Genomic_DNA"/>
</dbReference>
<dbReference type="EMBL" id="PJBV01000010">
    <property type="protein sequence ID" value="PKH44100.1"/>
    <property type="molecule type" value="Genomic_DNA"/>
</dbReference>
<dbReference type="PANTHER" id="PTHR43384:SF13">
    <property type="entry name" value="SLR0110 PROTEIN"/>
    <property type="match status" value="1"/>
</dbReference>
<dbReference type="GO" id="GO:0005829">
    <property type="term" value="C:cytosol"/>
    <property type="evidence" value="ECO:0007669"/>
    <property type="project" value="TreeGrafter"/>
</dbReference>
<dbReference type="InterPro" id="IPR050625">
    <property type="entry name" value="ParA/MinD_ATPase"/>
</dbReference>
<evidence type="ECO:0000313" key="6">
    <source>
        <dbReference type="Proteomes" id="UP000199113"/>
    </source>
</evidence>
<dbReference type="SUPFAM" id="SSF52540">
    <property type="entry name" value="P-loop containing nucleoside triphosphate hydrolases"/>
    <property type="match status" value="1"/>
</dbReference>
<dbReference type="AlphaFoldDB" id="A0A1I0X679"/>
<accession>A0A1I0X679</accession>
<evidence type="ECO:0000313" key="4">
    <source>
        <dbReference type="EMBL" id="PKH44100.1"/>
    </source>
</evidence>
<dbReference type="Proteomes" id="UP000199113">
    <property type="component" value="Unassembled WGS sequence"/>
</dbReference>
<proteinExistence type="predicted"/>
<name>A0A1I0X679_9ACTN</name>
<dbReference type="GO" id="GO:0051782">
    <property type="term" value="P:negative regulation of cell division"/>
    <property type="evidence" value="ECO:0007669"/>
    <property type="project" value="TreeGrafter"/>
</dbReference>
<dbReference type="OrthoDB" id="3448281at2"/>
<evidence type="ECO:0000256" key="1">
    <source>
        <dbReference type="ARBA" id="ARBA00022741"/>
    </source>
</evidence>
<evidence type="ECO:0000313" key="7">
    <source>
        <dbReference type="Proteomes" id="UP000233565"/>
    </source>
</evidence>
<evidence type="ECO:0000256" key="3">
    <source>
        <dbReference type="SAM" id="MobiDB-lite"/>
    </source>
</evidence>
<reference evidence="4 7" key="2">
    <citation type="submission" date="2017-12" db="EMBL/GenBank/DDBJ databases">
        <title>Pharmacopeia of the Arctic Ocean.</title>
        <authorList>
            <person name="Collins E."/>
            <person name="Ducluzeau A.-L."/>
        </authorList>
    </citation>
    <scope>NUCLEOTIDE SEQUENCE [LARGE SCALE GENOMIC DNA]</scope>
    <source>
        <strain evidence="4 7">DSM 23325</strain>
    </source>
</reference>
<dbReference type="GO" id="GO:0005524">
    <property type="term" value="F:ATP binding"/>
    <property type="evidence" value="ECO:0007669"/>
    <property type="project" value="TreeGrafter"/>
</dbReference>
<keyword evidence="7" id="KW-1185">Reference proteome</keyword>
<feature type="region of interest" description="Disordered" evidence="3">
    <location>
        <begin position="401"/>
        <end position="420"/>
    </location>
</feature>
<keyword evidence="1" id="KW-0547">Nucleotide-binding</keyword>
<keyword evidence="2" id="KW-0067">ATP-binding</keyword>
<dbReference type="GO" id="GO:0009898">
    <property type="term" value="C:cytoplasmic side of plasma membrane"/>
    <property type="evidence" value="ECO:0007669"/>
    <property type="project" value="TreeGrafter"/>
</dbReference>
<dbReference type="PANTHER" id="PTHR43384">
    <property type="entry name" value="SEPTUM SITE-DETERMINING PROTEIN MIND HOMOLOG, CHLOROPLASTIC-RELATED"/>
    <property type="match status" value="1"/>
</dbReference>
<sequence length="420" mass="44473">MTAIVETDRSRLSVLQAMLHGSVPLESMEALSEHVAATPQEFAVVIGPSVPVDDAAVFAQWARVHKPDLGVILLRETVDARALSTALRSGMREVVESRDLAGLTTAVSRARSVSSAISQQIEDEAQAAAKAAASAALTAARAQADAERVEAERPTGQMITVFSTKGGVGKSLMAANIAVSLADAGSSVCIVDLDVNNGDIAIMLQLTPMRTLNDLAAFHGDIDVEAIETLVTPYSKTLSIVAAPVHLDSPDQATNEDIATLLDLLVRVYDYVVVDTSGVFDDHALTALDRTDTLVLVGTLDIPALKGLKLATQTLELLNFPREKWRFVLNRADAKVGLSVDEYESTLGLKADCSLVSSREVLTAVNRGEPLVRAYAGHPNSKAIKAFAHSIAGAARAAEADADADGKSRSSANRFRLRKA</sequence>